<organism evidence="2 3">
    <name type="scientific">Anaerocolumna chitinilytica</name>
    <dbReference type="NCBI Taxonomy" id="1727145"/>
    <lineage>
        <taxon>Bacteria</taxon>
        <taxon>Bacillati</taxon>
        <taxon>Bacillota</taxon>
        <taxon>Clostridia</taxon>
        <taxon>Lachnospirales</taxon>
        <taxon>Lachnospiraceae</taxon>
        <taxon>Anaerocolumna</taxon>
    </lineage>
</organism>
<proteinExistence type="predicted"/>
<dbReference type="KEGG" id="acht:bsdcttw_14200"/>
<dbReference type="AlphaFoldDB" id="A0A7I8DIW5"/>
<keyword evidence="1" id="KW-0812">Transmembrane</keyword>
<protein>
    <submittedName>
        <fullName evidence="2">Uncharacterized protein</fullName>
    </submittedName>
</protein>
<accession>A0A7I8DIW5</accession>
<reference evidence="2 3" key="1">
    <citation type="submission" date="2020-08" db="EMBL/GenBank/DDBJ databases">
        <title>Draft genome sequencing of an Anaerocolumna strain isolated from anoxic soil subjected to BSD treatment.</title>
        <authorList>
            <person name="Uek A."/>
            <person name="Tonouchi A."/>
        </authorList>
    </citation>
    <scope>NUCLEOTIDE SEQUENCE [LARGE SCALE GENOMIC DNA]</scope>
    <source>
        <strain evidence="2 3">CTTW</strain>
    </source>
</reference>
<gene>
    <name evidence="2" type="ORF">bsdcttw_14200</name>
</gene>
<feature type="transmembrane region" description="Helical" evidence="1">
    <location>
        <begin position="34"/>
        <end position="57"/>
    </location>
</feature>
<keyword evidence="1" id="KW-0472">Membrane</keyword>
<keyword evidence="3" id="KW-1185">Reference proteome</keyword>
<dbReference type="Proteomes" id="UP000515703">
    <property type="component" value="Chromosome"/>
</dbReference>
<dbReference type="RefSeq" id="WP_185258710.1">
    <property type="nucleotide sequence ID" value="NZ_AP023368.1"/>
</dbReference>
<feature type="transmembrane region" description="Helical" evidence="1">
    <location>
        <begin position="7"/>
        <end position="28"/>
    </location>
</feature>
<keyword evidence="1" id="KW-1133">Transmembrane helix</keyword>
<evidence type="ECO:0000256" key="1">
    <source>
        <dbReference type="SAM" id="Phobius"/>
    </source>
</evidence>
<evidence type="ECO:0000313" key="3">
    <source>
        <dbReference type="Proteomes" id="UP000515703"/>
    </source>
</evidence>
<evidence type="ECO:0000313" key="2">
    <source>
        <dbReference type="EMBL" id="BCJ98379.1"/>
    </source>
</evidence>
<sequence length="61" mass="7140">MRYIYDEVAGIGFFGTCAVLVLILLVNPTKYKRSIWIVLFMVAAFIFDIIWFFILLLNAIY</sequence>
<reference evidence="2 3" key="2">
    <citation type="submission" date="2020-08" db="EMBL/GenBank/DDBJ databases">
        <authorList>
            <person name="Ueki A."/>
            <person name="Tonouchi A."/>
        </authorList>
    </citation>
    <scope>NUCLEOTIDE SEQUENCE [LARGE SCALE GENOMIC DNA]</scope>
    <source>
        <strain evidence="2 3">CTTW</strain>
    </source>
</reference>
<name>A0A7I8DIW5_9FIRM</name>
<dbReference type="EMBL" id="AP023368">
    <property type="protein sequence ID" value="BCJ98379.1"/>
    <property type="molecule type" value="Genomic_DNA"/>
</dbReference>